<feature type="domain" description="Potassium channel" evidence="14">
    <location>
        <begin position="169"/>
        <end position="243"/>
    </location>
</feature>
<evidence type="ECO:0000256" key="11">
    <source>
        <dbReference type="ARBA" id="ARBA00023303"/>
    </source>
</evidence>
<organism evidence="15 16">
    <name type="scientific">Drosophila gunungcola</name>
    <name type="common">fruit fly</name>
    <dbReference type="NCBI Taxonomy" id="103775"/>
    <lineage>
        <taxon>Eukaryota</taxon>
        <taxon>Metazoa</taxon>
        <taxon>Ecdysozoa</taxon>
        <taxon>Arthropoda</taxon>
        <taxon>Hexapoda</taxon>
        <taxon>Insecta</taxon>
        <taxon>Pterygota</taxon>
        <taxon>Neoptera</taxon>
        <taxon>Endopterygota</taxon>
        <taxon>Diptera</taxon>
        <taxon>Brachycera</taxon>
        <taxon>Muscomorpha</taxon>
        <taxon>Ephydroidea</taxon>
        <taxon>Drosophilidae</taxon>
        <taxon>Drosophila</taxon>
        <taxon>Sophophora</taxon>
    </lineage>
</organism>
<keyword evidence="5 12" id="KW-0812">Transmembrane</keyword>
<dbReference type="EMBL" id="JAMKOV010000001">
    <property type="protein sequence ID" value="KAI8046112.1"/>
    <property type="molecule type" value="Genomic_DNA"/>
</dbReference>
<dbReference type="SUPFAM" id="SSF81324">
    <property type="entry name" value="Voltage-gated potassium channels"/>
    <property type="match status" value="2"/>
</dbReference>
<dbReference type="Gene3D" id="1.10.287.70">
    <property type="match status" value="1"/>
</dbReference>
<dbReference type="InterPro" id="IPR003280">
    <property type="entry name" value="2pore_dom_K_chnl"/>
</dbReference>
<dbReference type="GO" id="GO:0022841">
    <property type="term" value="F:potassium ion leak channel activity"/>
    <property type="evidence" value="ECO:0007669"/>
    <property type="project" value="TreeGrafter"/>
</dbReference>
<evidence type="ECO:0000313" key="15">
    <source>
        <dbReference type="EMBL" id="KAI8046112.1"/>
    </source>
</evidence>
<dbReference type="GO" id="GO:0030322">
    <property type="term" value="P:stabilization of membrane potential"/>
    <property type="evidence" value="ECO:0007669"/>
    <property type="project" value="TreeGrafter"/>
</dbReference>
<dbReference type="OrthoDB" id="297496at2759"/>
<keyword evidence="7" id="KW-0630">Potassium</keyword>
<dbReference type="Pfam" id="PF07885">
    <property type="entry name" value="Ion_trans_2"/>
    <property type="match status" value="2"/>
</dbReference>
<evidence type="ECO:0000256" key="9">
    <source>
        <dbReference type="ARBA" id="ARBA00023065"/>
    </source>
</evidence>
<evidence type="ECO:0000256" key="13">
    <source>
        <dbReference type="SAM" id="Phobius"/>
    </source>
</evidence>
<evidence type="ECO:0000256" key="3">
    <source>
        <dbReference type="ARBA" id="ARBA00022448"/>
    </source>
</evidence>
<evidence type="ECO:0000259" key="14">
    <source>
        <dbReference type="Pfam" id="PF07885"/>
    </source>
</evidence>
<dbReference type="GO" id="GO:0005886">
    <property type="term" value="C:plasma membrane"/>
    <property type="evidence" value="ECO:0007669"/>
    <property type="project" value="TreeGrafter"/>
</dbReference>
<keyword evidence="16" id="KW-1185">Reference proteome</keyword>
<feature type="transmembrane region" description="Helical" evidence="13">
    <location>
        <begin position="157"/>
        <end position="177"/>
    </location>
</feature>
<keyword evidence="10 13" id="KW-0472">Membrane</keyword>
<evidence type="ECO:0000256" key="2">
    <source>
        <dbReference type="ARBA" id="ARBA00006666"/>
    </source>
</evidence>
<proteinExistence type="inferred from homology"/>
<evidence type="ECO:0000256" key="12">
    <source>
        <dbReference type="RuleBase" id="RU003857"/>
    </source>
</evidence>
<protein>
    <recommendedName>
        <fullName evidence="14">Potassium channel domain-containing protein</fullName>
    </recommendedName>
</protein>
<sequence>MKKQNVRTISLIVCTFTYLLVGAAVFDALESETEKRRWEALQDAEDMIIRKYNISQEDFKVMETVVLKSESHKAGQQWKFTGAFYYATTVLTTIGYGHSTPSTVGGKLFTMCYAIVGIPLGLVMFQSIGERVNRLSSYVIKAVRSSLRCKRTVASEVDLICVVTTLSSLTIAGGAAAFSKFEGWSYFDSVYYCFITLTTIGFGDMVALQRDNALNRKPEYVMFALIFILFGLAIVAASLNLLVLRFVTMNTEDERRDEAQAMQFMSKSSLWTNEALQVAVKLEGDVITSNGSILSGYEGHDGQSLNGSTNSSMCSCHCMCLNGNRHKKSKSLGKNNDAENQYKLRRSPTHIRHLLPEVVPMQDLNYDYDTQSLHTLADRGTMDSSYMGVDMVDMADTASIELRPHTLLKRNVSLLSIRI</sequence>
<evidence type="ECO:0000256" key="10">
    <source>
        <dbReference type="ARBA" id="ARBA00023136"/>
    </source>
</evidence>
<gene>
    <name evidence="15" type="ORF">M5D96_002312</name>
</gene>
<evidence type="ECO:0000256" key="7">
    <source>
        <dbReference type="ARBA" id="ARBA00022958"/>
    </source>
</evidence>
<dbReference type="AlphaFoldDB" id="A0A9Q0BVD7"/>
<dbReference type="InterPro" id="IPR013099">
    <property type="entry name" value="K_chnl_dom"/>
</dbReference>
<comment type="caution">
    <text evidence="15">The sequence shown here is derived from an EMBL/GenBank/DDBJ whole genome shotgun (WGS) entry which is preliminary data.</text>
</comment>
<dbReference type="PANTHER" id="PTHR11003:SF326">
    <property type="entry name" value="ACID-SENSITIVE TWO PORE DOMAIN K+ CHANNEL DTASK-6"/>
    <property type="match status" value="1"/>
</dbReference>
<dbReference type="PRINTS" id="PR01095">
    <property type="entry name" value="TASKCHANNEL"/>
</dbReference>
<dbReference type="FunFam" id="1.10.287.70:FF:000090">
    <property type="entry name" value="two pore potassium channel protein sup-9"/>
    <property type="match status" value="1"/>
</dbReference>
<comment type="subcellular location">
    <subcellularLocation>
        <location evidence="1">Membrane</location>
        <topology evidence="1">Multi-pass membrane protein</topology>
    </subcellularLocation>
</comment>
<evidence type="ECO:0000256" key="5">
    <source>
        <dbReference type="ARBA" id="ARBA00022692"/>
    </source>
</evidence>
<evidence type="ECO:0000256" key="1">
    <source>
        <dbReference type="ARBA" id="ARBA00004141"/>
    </source>
</evidence>
<evidence type="ECO:0000256" key="4">
    <source>
        <dbReference type="ARBA" id="ARBA00022538"/>
    </source>
</evidence>
<keyword evidence="8 13" id="KW-1133">Transmembrane helix</keyword>
<feature type="transmembrane region" description="Helical" evidence="13">
    <location>
        <begin position="6"/>
        <end position="29"/>
    </location>
</feature>
<keyword evidence="9 12" id="KW-0406">Ion transport</keyword>
<name>A0A9Q0BVD7_9MUSC</name>
<dbReference type="Proteomes" id="UP001059596">
    <property type="component" value="Chromosome 3R"/>
</dbReference>
<dbReference type="PRINTS" id="PR01333">
    <property type="entry name" value="2POREKCHANEL"/>
</dbReference>
<keyword evidence="4" id="KW-0633">Potassium transport</keyword>
<dbReference type="InterPro" id="IPR003092">
    <property type="entry name" value="2pore_dom_K_chnl_TASK"/>
</dbReference>
<feature type="transmembrane region" description="Helical" evidence="13">
    <location>
        <begin position="220"/>
        <end position="247"/>
    </location>
</feature>
<feature type="domain" description="Potassium channel" evidence="14">
    <location>
        <begin position="68"/>
        <end position="132"/>
    </location>
</feature>
<evidence type="ECO:0000256" key="6">
    <source>
        <dbReference type="ARBA" id="ARBA00022826"/>
    </source>
</evidence>
<keyword evidence="3 12" id="KW-0813">Transport</keyword>
<feature type="transmembrane region" description="Helical" evidence="13">
    <location>
        <begin position="108"/>
        <end position="125"/>
    </location>
</feature>
<evidence type="ECO:0000256" key="8">
    <source>
        <dbReference type="ARBA" id="ARBA00022989"/>
    </source>
</evidence>
<keyword evidence="11 12" id="KW-0407">Ion channel</keyword>
<feature type="transmembrane region" description="Helical" evidence="13">
    <location>
        <begin position="189"/>
        <end position="208"/>
    </location>
</feature>
<dbReference type="PANTHER" id="PTHR11003">
    <property type="entry name" value="POTASSIUM CHANNEL, SUBFAMILY K"/>
    <property type="match status" value="1"/>
</dbReference>
<reference evidence="15" key="1">
    <citation type="journal article" date="2023" name="Genome Biol. Evol.">
        <title>Long-read-based Genome Assembly of Drosophila gunungcola Reveals Fewer Chemosensory Genes in Flower-breeding Species.</title>
        <authorList>
            <person name="Negi A."/>
            <person name="Liao B.Y."/>
            <person name="Yeh S.D."/>
        </authorList>
    </citation>
    <scope>NUCLEOTIDE SEQUENCE</scope>
    <source>
        <strain evidence="15">Sukarami</strain>
    </source>
</reference>
<accession>A0A9Q0BVD7</accession>
<dbReference type="GO" id="GO:0015271">
    <property type="term" value="F:outward rectifier potassium channel activity"/>
    <property type="evidence" value="ECO:0007669"/>
    <property type="project" value="TreeGrafter"/>
</dbReference>
<comment type="similarity">
    <text evidence="2 12">Belongs to the two pore domain potassium channel (TC 1.A.1.8) family.</text>
</comment>
<evidence type="ECO:0000313" key="16">
    <source>
        <dbReference type="Proteomes" id="UP001059596"/>
    </source>
</evidence>
<keyword evidence="6" id="KW-0631">Potassium channel</keyword>